<feature type="compositionally biased region" description="Basic and acidic residues" evidence="5">
    <location>
        <begin position="145"/>
        <end position="162"/>
    </location>
</feature>
<dbReference type="AlphaFoldDB" id="A0A2H9ZUM3"/>
<keyword evidence="8" id="KW-1185">Reference proteome</keyword>
<dbReference type="Proteomes" id="UP000236161">
    <property type="component" value="Unassembled WGS sequence"/>
</dbReference>
<name>A0A2H9ZUM3_9ASPA</name>
<dbReference type="GO" id="GO:0003700">
    <property type="term" value="F:DNA-binding transcription factor activity"/>
    <property type="evidence" value="ECO:0007669"/>
    <property type="project" value="InterPro"/>
</dbReference>
<keyword evidence="3" id="KW-0238">DNA-binding</keyword>
<evidence type="ECO:0000256" key="1">
    <source>
        <dbReference type="ARBA" id="ARBA00004123"/>
    </source>
</evidence>
<reference evidence="7 8" key="1">
    <citation type="journal article" date="2017" name="Nature">
        <title>The Apostasia genome and the evolution of orchids.</title>
        <authorList>
            <person name="Zhang G.Q."/>
            <person name="Liu K.W."/>
            <person name="Li Z."/>
            <person name="Lohaus R."/>
            <person name="Hsiao Y.Y."/>
            <person name="Niu S.C."/>
            <person name="Wang J.Y."/>
            <person name="Lin Y.C."/>
            <person name="Xu Q."/>
            <person name="Chen L.J."/>
            <person name="Yoshida K."/>
            <person name="Fujiwara S."/>
            <person name="Wang Z.W."/>
            <person name="Zhang Y.Q."/>
            <person name="Mitsuda N."/>
            <person name="Wang M."/>
            <person name="Liu G.H."/>
            <person name="Pecoraro L."/>
            <person name="Huang H.X."/>
            <person name="Xiao X.J."/>
            <person name="Lin M."/>
            <person name="Wu X.Y."/>
            <person name="Wu W.L."/>
            <person name="Chen Y.Y."/>
            <person name="Chang S.B."/>
            <person name="Sakamoto S."/>
            <person name="Ohme-Takagi M."/>
            <person name="Yagi M."/>
            <person name="Zeng S.J."/>
            <person name="Shen C.Y."/>
            <person name="Yeh C.M."/>
            <person name="Luo Y.B."/>
            <person name="Tsai W.C."/>
            <person name="Van de Peer Y."/>
            <person name="Liu Z.J."/>
        </authorList>
    </citation>
    <scope>NUCLEOTIDE SEQUENCE [LARGE SCALE GENOMIC DNA]</scope>
    <source>
        <strain evidence="8">cv. Shenzhen</strain>
        <tissue evidence="7">Stem</tissue>
    </source>
</reference>
<dbReference type="PANTHER" id="PTHR22952">
    <property type="entry name" value="CAMP-RESPONSE ELEMENT BINDING PROTEIN-RELATED"/>
    <property type="match status" value="1"/>
</dbReference>
<evidence type="ECO:0000313" key="8">
    <source>
        <dbReference type="Proteomes" id="UP000236161"/>
    </source>
</evidence>
<organism evidence="7 8">
    <name type="scientific">Apostasia shenzhenica</name>
    <dbReference type="NCBI Taxonomy" id="1088818"/>
    <lineage>
        <taxon>Eukaryota</taxon>
        <taxon>Viridiplantae</taxon>
        <taxon>Streptophyta</taxon>
        <taxon>Embryophyta</taxon>
        <taxon>Tracheophyta</taxon>
        <taxon>Spermatophyta</taxon>
        <taxon>Magnoliopsida</taxon>
        <taxon>Liliopsida</taxon>
        <taxon>Asparagales</taxon>
        <taxon>Orchidaceae</taxon>
        <taxon>Apostasioideae</taxon>
        <taxon>Apostasia</taxon>
    </lineage>
</organism>
<evidence type="ECO:0000259" key="6">
    <source>
        <dbReference type="PROSITE" id="PS00036"/>
    </source>
</evidence>
<dbReference type="STRING" id="1088818.A0A2H9ZUM3"/>
<evidence type="ECO:0000256" key="3">
    <source>
        <dbReference type="ARBA" id="ARBA00023125"/>
    </source>
</evidence>
<evidence type="ECO:0000256" key="5">
    <source>
        <dbReference type="SAM" id="MobiDB-lite"/>
    </source>
</evidence>
<dbReference type="OrthoDB" id="644067at2759"/>
<accession>A0A2H9ZUM3</accession>
<dbReference type="InterPro" id="IPR004827">
    <property type="entry name" value="bZIP"/>
</dbReference>
<dbReference type="EMBL" id="KZ453612">
    <property type="protein sequence ID" value="PKA46999.1"/>
    <property type="molecule type" value="Genomic_DNA"/>
</dbReference>
<dbReference type="GO" id="GO:0003677">
    <property type="term" value="F:DNA binding"/>
    <property type="evidence" value="ECO:0007669"/>
    <property type="project" value="UniProtKB-KW"/>
</dbReference>
<dbReference type="GO" id="GO:0045893">
    <property type="term" value="P:positive regulation of DNA-templated transcription"/>
    <property type="evidence" value="ECO:0007669"/>
    <property type="project" value="InterPro"/>
</dbReference>
<feature type="compositionally biased region" description="Gly residues" evidence="5">
    <location>
        <begin position="112"/>
        <end position="121"/>
    </location>
</feature>
<dbReference type="InterPro" id="IPR043452">
    <property type="entry name" value="BZIP46-like"/>
</dbReference>
<protein>
    <submittedName>
        <fullName evidence="7">G-box-binding factor 4</fullName>
    </submittedName>
</protein>
<comment type="subcellular location">
    <subcellularLocation>
        <location evidence="1">Nucleus</location>
    </subcellularLocation>
</comment>
<evidence type="ECO:0000313" key="7">
    <source>
        <dbReference type="EMBL" id="PKA46999.1"/>
    </source>
</evidence>
<dbReference type="GO" id="GO:0009738">
    <property type="term" value="P:abscisic acid-activated signaling pathway"/>
    <property type="evidence" value="ECO:0007669"/>
    <property type="project" value="UniProtKB-KW"/>
</dbReference>
<proteinExistence type="predicted"/>
<evidence type="ECO:0000256" key="4">
    <source>
        <dbReference type="ARBA" id="ARBA00023242"/>
    </source>
</evidence>
<feature type="domain" description="BZIP" evidence="6">
    <location>
        <begin position="141"/>
        <end position="156"/>
    </location>
</feature>
<dbReference type="PANTHER" id="PTHR22952:SF392">
    <property type="entry name" value="BZIP TRANSCRIPTION FACTOR 12"/>
    <property type="match status" value="1"/>
</dbReference>
<keyword evidence="4" id="KW-0539">Nucleus</keyword>
<dbReference type="GO" id="GO:0005634">
    <property type="term" value="C:nucleus"/>
    <property type="evidence" value="ECO:0007669"/>
    <property type="project" value="UniProtKB-SubCell"/>
</dbReference>
<gene>
    <name evidence="7" type="primary">GBF4</name>
    <name evidence="7" type="ORF">AXF42_Ash011673</name>
</gene>
<evidence type="ECO:0000256" key="2">
    <source>
        <dbReference type="ARBA" id="ARBA00022682"/>
    </source>
</evidence>
<keyword evidence="2" id="KW-0938">Abscisic acid signaling pathway</keyword>
<dbReference type="PROSITE" id="PS00036">
    <property type="entry name" value="BZIP_BASIC"/>
    <property type="match status" value="1"/>
</dbReference>
<sequence>MRFPRVFHAVSPHFPRGFHAFSTRFSRVFPRLSVVSTRFPRVALPPPPADGIAGGHRCPAGEASSFQEVTLEDYLTRTGRVRAGEGKGPPEAAGRFVGQRPGGQLAVEDGDQIGGVAAGGGRGRKRAMVDQPDRTALQRQKRMIKNRESAARSRERRQVRLN</sequence>
<feature type="region of interest" description="Disordered" evidence="5">
    <location>
        <begin position="81"/>
        <end position="162"/>
    </location>
</feature>